<evidence type="ECO:0000313" key="2">
    <source>
        <dbReference type="EMBL" id="KAJ5525756.1"/>
    </source>
</evidence>
<dbReference type="CDD" id="cd12148">
    <property type="entry name" value="fungal_TF_MHR"/>
    <property type="match status" value="1"/>
</dbReference>
<gene>
    <name evidence="2" type="ORF">N7494_012406</name>
</gene>
<proteinExistence type="predicted"/>
<reference evidence="2 3" key="1">
    <citation type="journal article" date="2023" name="IMA Fungus">
        <title>Comparative genomic study of the Penicillium genus elucidates a diverse pangenome and 15 lateral gene transfer events.</title>
        <authorList>
            <person name="Petersen C."/>
            <person name="Sorensen T."/>
            <person name="Nielsen M.R."/>
            <person name="Sondergaard T.E."/>
            <person name="Sorensen J.L."/>
            <person name="Fitzpatrick D.A."/>
            <person name="Frisvad J.C."/>
            <person name="Nielsen K.L."/>
        </authorList>
    </citation>
    <scope>NUCLEOTIDE SEQUENCE [LARGE SCALE GENOMIC DNA]</scope>
    <source>
        <strain evidence="2 3">IBT 35679</strain>
    </source>
</reference>
<evidence type="ECO:0008006" key="4">
    <source>
        <dbReference type="Google" id="ProtNLM"/>
    </source>
</evidence>
<keyword evidence="1" id="KW-1133">Transmembrane helix</keyword>
<keyword evidence="1" id="KW-0812">Transmembrane</keyword>
<protein>
    <recommendedName>
        <fullName evidence="4">Transcription factor domain-containing protein</fullName>
    </recommendedName>
</protein>
<name>A0AAD6GA15_9EURO</name>
<evidence type="ECO:0000313" key="3">
    <source>
        <dbReference type="Proteomes" id="UP001220324"/>
    </source>
</evidence>
<feature type="transmembrane region" description="Helical" evidence="1">
    <location>
        <begin position="68"/>
        <end position="91"/>
    </location>
</feature>
<keyword evidence="3" id="KW-1185">Reference proteome</keyword>
<evidence type="ECO:0000256" key="1">
    <source>
        <dbReference type="SAM" id="Phobius"/>
    </source>
</evidence>
<comment type="caution">
    <text evidence="2">The sequence shown here is derived from an EMBL/GenBank/DDBJ whole genome shotgun (WGS) entry which is preliminary data.</text>
</comment>
<dbReference type="Proteomes" id="UP001220324">
    <property type="component" value="Unassembled WGS sequence"/>
</dbReference>
<keyword evidence="1" id="KW-0472">Membrane</keyword>
<organism evidence="2 3">
    <name type="scientific">Penicillium frequentans</name>
    <dbReference type="NCBI Taxonomy" id="3151616"/>
    <lineage>
        <taxon>Eukaryota</taxon>
        <taxon>Fungi</taxon>
        <taxon>Dikarya</taxon>
        <taxon>Ascomycota</taxon>
        <taxon>Pezizomycotina</taxon>
        <taxon>Eurotiomycetes</taxon>
        <taxon>Eurotiomycetidae</taxon>
        <taxon>Eurotiales</taxon>
        <taxon>Aspergillaceae</taxon>
        <taxon>Penicillium</taxon>
    </lineage>
</organism>
<accession>A0AAD6GA15</accession>
<dbReference type="EMBL" id="JAQIZZ010000008">
    <property type="protein sequence ID" value="KAJ5525756.1"/>
    <property type="molecule type" value="Genomic_DNA"/>
</dbReference>
<dbReference type="AlphaFoldDB" id="A0AAD6GA15"/>
<sequence>MHMAYNYAVAALHRASLGLSLEPGLEEALRYGSINRVQRAELSAQLCLSVSRATIDLLKYGNGSLPTHYVTCWSICFHVLVAALVLFVHTVNNPRRPEARSNLAYLQLFARTVHTSPLTEKLPIGKGFSALADLIANIAASVIISSNEVLATQELDTAGDPPTSASGGLPMPQMSGVANAAALPLDQGFDDNHLPAIETASNVFDFLFQSLSPFDMEM</sequence>